<feature type="compositionally biased region" description="Low complexity" evidence="12">
    <location>
        <begin position="581"/>
        <end position="596"/>
    </location>
</feature>
<dbReference type="Gene3D" id="3.40.1800.20">
    <property type="match status" value="1"/>
</dbReference>
<dbReference type="GO" id="GO:0006357">
    <property type="term" value="P:regulation of transcription by RNA polymerase II"/>
    <property type="evidence" value="ECO:0007669"/>
    <property type="project" value="TreeGrafter"/>
</dbReference>
<keyword evidence="16" id="KW-1185">Reference proteome</keyword>
<feature type="binding site" evidence="11">
    <location>
        <position position="19"/>
    </location>
    <ligand>
        <name>Zn(2+)</name>
        <dbReference type="ChEBI" id="CHEBI:29105"/>
    </ligand>
</feature>
<dbReference type="GO" id="GO:0000978">
    <property type="term" value="F:RNA polymerase II cis-regulatory region sequence-specific DNA binding"/>
    <property type="evidence" value="ECO:0007669"/>
    <property type="project" value="TreeGrafter"/>
</dbReference>
<dbReference type="InterPro" id="IPR050589">
    <property type="entry name" value="Ikaros_C2H2-ZF"/>
</dbReference>
<feature type="domain" description="ZAD" evidence="14">
    <location>
        <begin position="17"/>
        <end position="91"/>
    </location>
</feature>
<dbReference type="FunFam" id="3.30.160.60:FF:000446">
    <property type="entry name" value="Zinc finger protein"/>
    <property type="match status" value="1"/>
</dbReference>
<dbReference type="FunFam" id="3.30.160.60:FF:000322">
    <property type="entry name" value="GDNF-inducible zinc finger protein 1"/>
    <property type="match status" value="1"/>
</dbReference>
<feature type="domain" description="C2H2-type" evidence="13">
    <location>
        <begin position="471"/>
        <end position="494"/>
    </location>
</feature>
<keyword evidence="9" id="KW-0539">Nucleus</keyword>
<feature type="domain" description="C2H2-type" evidence="13">
    <location>
        <begin position="303"/>
        <end position="330"/>
    </location>
</feature>
<dbReference type="OMA" id="HCCEYCN"/>
<dbReference type="InParanoid" id="A0A7R8V407"/>
<dbReference type="PANTHER" id="PTHR24404:SF114">
    <property type="entry name" value="KLUMPFUSS, ISOFORM B-RELATED"/>
    <property type="match status" value="1"/>
</dbReference>
<name>A0A7R8V407_HERIL</name>
<dbReference type="SUPFAM" id="SSF57667">
    <property type="entry name" value="beta-beta-alpha zinc fingers"/>
    <property type="match status" value="5"/>
</dbReference>
<keyword evidence="4 10" id="KW-0863">Zinc-finger</keyword>
<proteinExistence type="predicted"/>
<dbReference type="GO" id="GO:0003700">
    <property type="term" value="F:DNA-binding transcription factor activity"/>
    <property type="evidence" value="ECO:0007669"/>
    <property type="project" value="TreeGrafter"/>
</dbReference>
<feature type="domain" description="C2H2-type" evidence="13">
    <location>
        <begin position="331"/>
        <end position="358"/>
    </location>
</feature>
<dbReference type="GO" id="GO:0008270">
    <property type="term" value="F:zinc ion binding"/>
    <property type="evidence" value="ECO:0007669"/>
    <property type="project" value="UniProtKB-UniRule"/>
</dbReference>
<reference evidence="15 16" key="1">
    <citation type="submission" date="2020-11" db="EMBL/GenBank/DDBJ databases">
        <authorList>
            <person name="Wallbank WR R."/>
            <person name="Pardo Diaz C."/>
            <person name="Kozak K."/>
            <person name="Martin S."/>
            <person name="Jiggins C."/>
            <person name="Moest M."/>
            <person name="Warren A I."/>
            <person name="Generalovic N T."/>
            <person name="Byers J.R.P. K."/>
            <person name="Montejo-Kovacevich G."/>
            <person name="Yen C E."/>
        </authorList>
    </citation>
    <scope>NUCLEOTIDE SEQUENCE [LARGE SCALE GENOMIC DNA]</scope>
</reference>
<keyword evidence="2 11" id="KW-0479">Metal-binding</keyword>
<evidence type="ECO:0000313" key="16">
    <source>
        <dbReference type="Proteomes" id="UP000594454"/>
    </source>
</evidence>
<dbReference type="InterPro" id="IPR012934">
    <property type="entry name" value="Znf_AD"/>
</dbReference>
<dbReference type="Pfam" id="PF07776">
    <property type="entry name" value="zf-AD"/>
    <property type="match status" value="1"/>
</dbReference>
<dbReference type="FunFam" id="3.30.160.60:FF:000340">
    <property type="entry name" value="zinc finger protein 473 isoform X1"/>
    <property type="match status" value="1"/>
</dbReference>
<keyword evidence="8" id="KW-0804">Transcription</keyword>
<dbReference type="Pfam" id="PF00096">
    <property type="entry name" value="zf-C2H2"/>
    <property type="match status" value="5"/>
</dbReference>
<feature type="domain" description="C2H2-type" evidence="13">
    <location>
        <begin position="415"/>
        <end position="442"/>
    </location>
</feature>
<dbReference type="FunCoup" id="A0A7R8V407">
    <property type="interactions" value="238"/>
</dbReference>
<dbReference type="InterPro" id="IPR036236">
    <property type="entry name" value="Znf_C2H2_sf"/>
</dbReference>
<evidence type="ECO:0000256" key="4">
    <source>
        <dbReference type="ARBA" id="ARBA00022771"/>
    </source>
</evidence>
<evidence type="ECO:0000256" key="9">
    <source>
        <dbReference type="ARBA" id="ARBA00023242"/>
    </source>
</evidence>
<feature type="compositionally biased region" description="Polar residues" evidence="12">
    <location>
        <begin position="500"/>
        <end position="513"/>
    </location>
</feature>
<dbReference type="FunFam" id="3.30.160.60:FF:000286">
    <property type="entry name" value="Zinc finger protein 770"/>
    <property type="match status" value="1"/>
</dbReference>
<feature type="domain" description="C2H2-type" evidence="13">
    <location>
        <begin position="443"/>
        <end position="470"/>
    </location>
</feature>
<evidence type="ECO:0000256" key="1">
    <source>
        <dbReference type="ARBA" id="ARBA00004123"/>
    </source>
</evidence>
<gene>
    <name evidence="15" type="ORF">HERILL_LOCUS14640</name>
</gene>
<evidence type="ECO:0000259" key="13">
    <source>
        <dbReference type="PROSITE" id="PS50157"/>
    </source>
</evidence>
<accession>A0A7R8V407</accession>
<evidence type="ECO:0000259" key="14">
    <source>
        <dbReference type="PROSITE" id="PS51915"/>
    </source>
</evidence>
<feature type="domain" description="C2H2-type" evidence="13">
    <location>
        <begin position="387"/>
        <end position="414"/>
    </location>
</feature>
<dbReference type="OrthoDB" id="1095242at2759"/>
<dbReference type="SUPFAM" id="SSF57716">
    <property type="entry name" value="Glucocorticoid receptor-like (DNA-binding domain)"/>
    <property type="match status" value="1"/>
</dbReference>
<dbReference type="PANTHER" id="PTHR24404">
    <property type="entry name" value="ZINC FINGER PROTEIN"/>
    <property type="match status" value="1"/>
</dbReference>
<dbReference type="EMBL" id="LR899014">
    <property type="protein sequence ID" value="CAD7092263.1"/>
    <property type="molecule type" value="Genomic_DNA"/>
</dbReference>
<dbReference type="PROSITE" id="PS51915">
    <property type="entry name" value="ZAD"/>
    <property type="match status" value="1"/>
</dbReference>
<dbReference type="FunFam" id="3.30.160.60:FF:001297">
    <property type="entry name" value="Zinc finger and SCAN domain-containing protein 2"/>
    <property type="match status" value="1"/>
</dbReference>
<evidence type="ECO:0000256" key="11">
    <source>
        <dbReference type="PROSITE-ProRule" id="PRU01263"/>
    </source>
</evidence>
<evidence type="ECO:0000256" key="2">
    <source>
        <dbReference type="ARBA" id="ARBA00022723"/>
    </source>
</evidence>
<evidence type="ECO:0000256" key="10">
    <source>
        <dbReference type="PROSITE-ProRule" id="PRU00042"/>
    </source>
</evidence>
<dbReference type="GO" id="GO:0005634">
    <property type="term" value="C:nucleus"/>
    <property type="evidence" value="ECO:0007669"/>
    <property type="project" value="UniProtKB-SubCell"/>
</dbReference>
<keyword evidence="6" id="KW-0805">Transcription regulation</keyword>
<evidence type="ECO:0000256" key="6">
    <source>
        <dbReference type="ARBA" id="ARBA00023015"/>
    </source>
</evidence>
<feature type="region of interest" description="Disordered" evidence="12">
    <location>
        <begin position="491"/>
        <end position="596"/>
    </location>
</feature>
<comment type="subcellular location">
    <subcellularLocation>
        <location evidence="1">Nucleus</location>
    </subcellularLocation>
</comment>
<dbReference type="PROSITE" id="PS00028">
    <property type="entry name" value="ZINC_FINGER_C2H2_1"/>
    <property type="match status" value="10"/>
</dbReference>
<sequence length="596" mass="67815">MSEILVNKLKADRGAAAICRLCATLRKADCFVHIRDPNLNLIAKLERCCQFTLPEDDHLPENVCVDCVQTLHNCWSFAEKVHEAQESLLALYAVEDVVVEEKDVQHILKRNPSHEEISKTLLRIFQTSDTTKEISDGSLSQELPIDGKSKSCTLVIENVDGGDETDGSVPDNIIEEEYPGETEILEDDTAEFIETSSDHGFNSKVEIIETWRDYPWTCTDCSSVFPGVLELREHIQKEHDSNECTYVCADCSKTYTKYYLFFNHVMTHRSHLRVYCDLCSDFCEQSVILAKHREEHKNEDNVALCSICAKAFKNTVSLYSHLRSHKQEQMYRCEVCDKRFGTKPNLKAHQKIHFGLKEFVCDQCGKGFIQKANLEEHLITHVNETPFECNECGKRFKTSARLAKHKGVHSSVRPHKCEECGKEFREKDTLRVHMRIHTGVMPYKCEFCGKRFRFRSILVTHRHQHTGVRPYSCQECDHHFTNWPNYNKHMKRRHGVSGGTKATQPNSGLNQEKTSTSATKSTDSTSVPIISFHSYSTPELDTSPSELEKILGVPDAKDEDTNADGNGGQMRRVNSGRRGLGSRTTTTASRSLATKR</sequence>
<organism evidence="15 16">
    <name type="scientific">Hermetia illucens</name>
    <name type="common">Black soldier fly</name>
    <dbReference type="NCBI Taxonomy" id="343691"/>
    <lineage>
        <taxon>Eukaryota</taxon>
        <taxon>Metazoa</taxon>
        <taxon>Ecdysozoa</taxon>
        <taxon>Arthropoda</taxon>
        <taxon>Hexapoda</taxon>
        <taxon>Insecta</taxon>
        <taxon>Pterygota</taxon>
        <taxon>Neoptera</taxon>
        <taxon>Endopterygota</taxon>
        <taxon>Diptera</taxon>
        <taxon>Brachycera</taxon>
        <taxon>Stratiomyomorpha</taxon>
        <taxon>Stratiomyidae</taxon>
        <taxon>Hermetiinae</taxon>
        <taxon>Hermetia</taxon>
    </lineage>
</organism>
<feature type="domain" description="C2H2-type" evidence="13">
    <location>
        <begin position="246"/>
        <end position="273"/>
    </location>
</feature>
<evidence type="ECO:0000256" key="8">
    <source>
        <dbReference type="ARBA" id="ARBA00023163"/>
    </source>
</evidence>
<feature type="compositionally biased region" description="Low complexity" evidence="12">
    <location>
        <begin position="514"/>
        <end position="526"/>
    </location>
</feature>
<feature type="binding site" evidence="11">
    <location>
        <position position="64"/>
    </location>
    <ligand>
        <name>Zn(2+)</name>
        <dbReference type="ChEBI" id="CHEBI:29105"/>
    </ligand>
</feature>
<dbReference type="SMART" id="SM00355">
    <property type="entry name" value="ZnF_C2H2"/>
    <property type="match status" value="10"/>
</dbReference>
<evidence type="ECO:0000256" key="3">
    <source>
        <dbReference type="ARBA" id="ARBA00022737"/>
    </source>
</evidence>
<feature type="binding site" evidence="11">
    <location>
        <position position="67"/>
    </location>
    <ligand>
        <name>Zn(2+)</name>
        <dbReference type="ChEBI" id="CHEBI:29105"/>
    </ligand>
</feature>
<evidence type="ECO:0000256" key="12">
    <source>
        <dbReference type="SAM" id="MobiDB-lite"/>
    </source>
</evidence>
<keyword evidence="7" id="KW-0238">DNA-binding</keyword>
<protein>
    <submittedName>
        <fullName evidence="15">Uncharacterized protein</fullName>
    </submittedName>
</protein>
<dbReference type="Pfam" id="PF13912">
    <property type="entry name" value="zf-C2H2_6"/>
    <property type="match status" value="1"/>
</dbReference>
<evidence type="ECO:0000256" key="5">
    <source>
        <dbReference type="ARBA" id="ARBA00022833"/>
    </source>
</evidence>
<feature type="domain" description="C2H2-type" evidence="13">
    <location>
        <begin position="359"/>
        <end position="386"/>
    </location>
</feature>
<evidence type="ECO:0000313" key="15">
    <source>
        <dbReference type="EMBL" id="CAD7092263.1"/>
    </source>
</evidence>
<feature type="compositionally biased region" description="Polar residues" evidence="12">
    <location>
        <begin position="533"/>
        <end position="545"/>
    </location>
</feature>
<dbReference type="AlphaFoldDB" id="A0A7R8V407"/>
<keyword evidence="5 11" id="KW-0862">Zinc</keyword>
<dbReference type="Proteomes" id="UP000594454">
    <property type="component" value="Chromosome 6"/>
</dbReference>
<evidence type="ECO:0000256" key="7">
    <source>
        <dbReference type="ARBA" id="ARBA00023125"/>
    </source>
</evidence>
<feature type="binding site" evidence="11">
    <location>
        <position position="22"/>
    </location>
    <ligand>
        <name>Zn(2+)</name>
        <dbReference type="ChEBI" id="CHEBI:29105"/>
    </ligand>
</feature>
<dbReference type="InterPro" id="IPR013087">
    <property type="entry name" value="Znf_C2H2_type"/>
</dbReference>
<dbReference type="SMART" id="SM00868">
    <property type="entry name" value="zf-AD"/>
    <property type="match status" value="2"/>
</dbReference>
<dbReference type="PROSITE" id="PS50157">
    <property type="entry name" value="ZINC_FINGER_C2H2_2"/>
    <property type="match status" value="8"/>
</dbReference>
<keyword evidence="3" id="KW-0677">Repeat</keyword>
<dbReference type="Gene3D" id="3.30.160.60">
    <property type="entry name" value="Classic Zinc Finger"/>
    <property type="match status" value="8"/>
</dbReference>